<organism evidence="1 2">
    <name type="scientific">Citrus sinensis</name>
    <name type="common">Sweet orange</name>
    <name type="synonym">Citrus aurantium var. sinensis</name>
    <dbReference type="NCBI Taxonomy" id="2711"/>
    <lineage>
        <taxon>Eukaryota</taxon>
        <taxon>Viridiplantae</taxon>
        <taxon>Streptophyta</taxon>
        <taxon>Embryophyta</taxon>
        <taxon>Tracheophyta</taxon>
        <taxon>Spermatophyta</taxon>
        <taxon>Magnoliopsida</taxon>
        <taxon>eudicotyledons</taxon>
        <taxon>Gunneridae</taxon>
        <taxon>Pentapetalae</taxon>
        <taxon>rosids</taxon>
        <taxon>malvids</taxon>
        <taxon>Sapindales</taxon>
        <taxon>Rutaceae</taxon>
        <taxon>Aurantioideae</taxon>
        <taxon>Citrus</taxon>
    </lineage>
</organism>
<comment type="caution">
    <text evidence="1">The sequence shown here is derived from an EMBL/GenBank/DDBJ whole genome shotgun (WGS) entry which is preliminary data.</text>
</comment>
<gene>
    <name evidence="1" type="ORF">KPL71_003851</name>
</gene>
<evidence type="ECO:0000313" key="1">
    <source>
        <dbReference type="EMBL" id="KAH9791685.1"/>
    </source>
</evidence>
<reference evidence="2" key="1">
    <citation type="journal article" date="2023" name="Hortic. Res.">
        <title>A chromosome-level phased genome enabling allele-level studies in sweet orange: a case study on citrus Huanglongbing tolerance.</title>
        <authorList>
            <person name="Wu B."/>
            <person name="Yu Q."/>
            <person name="Deng Z."/>
            <person name="Duan Y."/>
            <person name="Luo F."/>
            <person name="Gmitter F. Jr."/>
        </authorList>
    </citation>
    <scope>NUCLEOTIDE SEQUENCE [LARGE SCALE GENOMIC DNA]</scope>
    <source>
        <strain evidence="2">cv. Valencia</strain>
    </source>
</reference>
<keyword evidence="2" id="KW-1185">Reference proteome</keyword>
<evidence type="ECO:0000313" key="2">
    <source>
        <dbReference type="Proteomes" id="UP000829398"/>
    </source>
</evidence>
<protein>
    <submittedName>
        <fullName evidence="1">Zinc finger protein CONSTANS-LIKE 14</fullName>
    </submittedName>
</protein>
<name>A0ACB8N136_CITSI</name>
<sequence>MLALCDFCNSKLAVLYCTADSAKLCLFCDQQIHSANALSLRHLRSQICDNCRAEPVSVRCCTENLMLCQDCDWDSHYNSSVSSVHERSSVEGFSGCPSVTELASFFDLMGDDLLNLGSGFGVYEPKMLNFEELAVPTQNCSVFMSGNKYKKEVYEQLVEIGKRDLVRFNGNGAELGPGTTTSICDQYGYTQSLEVENIDEEKLLNPKTAFTSLLTFPNNTDLREHDRCVADGKLMWDWDPSYPAAQPFSSHTPTTEESNNTPIIGPPSDYRPHEFETWESTKVVQGMHHSILHGSETANEAITQFDKELLAKNRGNAMLRYKEKKKNRSYGKQIRYESRKARADTRKRVKGRQELPCNSLSAAERQAILGAESSTNLARFCAEAL</sequence>
<dbReference type="EMBL" id="CM039171">
    <property type="protein sequence ID" value="KAH9791685.1"/>
    <property type="molecule type" value="Genomic_DNA"/>
</dbReference>
<proteinExistence type="predicted"/>
<accession>A0ACB8N136</accession>
<dbReference type="Proteomes" id="UP000829398">
    <property type="component" value="Chromosome 2"/>
</dbReference>